<proteinExistence type="inferred from homology"/>
<dbReference type="SUPFAM" id="SSF52313">
    <property type="entry name" value="Ribosomal protein S2"/>
    <property type="match status" value="1"/>
</dbReference>
<dbReference type="InterPro" id="IPR001865">
    <property type="entry name" value="Ribosomal_uS2"/>
</dbReference>
<gene>
    <name evidence="5" type="primary">rpsB</name>
    <name evidence="7" type="ORF">A2Z78_00945</name>
</gene>
<evidence type="ECO:0000313" key="8">
    <source>
        <dbReference type="Proteomes" id="UP000176752"/>
    </source>
</evidence>
<feature type="compositionally biased region" description="Basic and acidic residues" evidence="6">
    <location>
        <begin position="235"/>
        <end position="253"/>
    </location>
</feature>
<dbReference type="AlphaFoldDB" id="A0A1G2DV28"/>
<evidence type="ECO:0000256" key="6">
    <source>
        <dbReference type="SAM" id="MobiDB-lite"/>
    </source>
</evidence>
<protein>
    <recommendedName>
        <fullName evidence="4 5">Small ribosomal subunit protein uS2</fullName>
    </recommendedName>
</protein>
<dbReference type="GO" id="GO:0022627">
    <property type="term" value="C:cytosolic small ribosomal subunit"/>
    <property type="evidence" value="ECO:0007669"/>
    <property type="project" value="TreeGrafter"/>
</dbReference>
<comment type="caution">
    <text evidence="7">The sequence shown here is derived from an EMBL/GenBank/DDBJ whole genome shotgun (WGS) entry which is preliminary data.</text>
</comment>
<dbReference type="InterPro" id="IPR005706">
    <property type="entry name" value="Ribosomal_uS2_bac/mit/plastid"/>
</dbReference>
<evidence type="ECO:0000256" key="3">
    <source>
        <dbReference type="ARBA" id="ARBA00023274"/>
    </source>
</evidence>
<dbReference type="NCBIfam" id="TIGR01011">
    <property type="entry name" value="rpsB_bact"/>
    <property type="match status" value="1"/>
</dbReference>
<keyword evidence="3 5" id="KW-0687">Ribonucleoprotein</keyword>
<evidence type="ECO:0000256" key="4">
    <source>
        <dbReference type="ARBA" id="ARBA00035256"/>
    </source>
</evidence>
<dbReference type="InterPro" id="IPR023591">
    <property type="entry name" value="Ribosomal_uS2_flav_dom_sf"/>
</dbReference>
<dbReference type="Gene3D" id="3.40.50.10490">
    <property type="entry name" value="Glucose-6-phosphate isomerase like protein, domain 1"/>
    <property type="match status" value="1"/>
</dbReference>
<dbReference type="PRINTS" id="PR00395">
    <property type="entry name" value="RIBOSOMALS2"/>
</dbReference>
<evidence type="ECO:0000313" key="7">
    <source>
        <dbReference type="EMBL" id="OGZ17515.1"/>
    </source>
</evidence>
<evidence type="ECO:0000256" key="5">
    <source>
        <dbReference type="HAMAP-Rule" id="MF_00291"/>
    </source>
</evidence>
<evidence type="ECO:0000256" key="1">
    <source>
        <dbReference type="ARBA" id="ARBA00006242"/>
    </source>
</evidence>
<name>A0A1G2DV28_9BACT</name>
<reference evidence="7 8" key="1">
    <citation type="journal article" date="2016" name="Nat. Commun.">
        <title>Thousands of microbial genomes shed light on interconnected biogeochemical processes in an aquifer system.</title>
        <authorList>
            <person name="Anantharaman K."/>
            <person name="Brown C.T."/>
            <person name="Hug L.A."/>
            <person name="Sharon I."/>
            <person name="Castelle C.J."/>
            <person name="Probst A.J."/>
            <person name="Thomas B.C."/>
            <person name="Singh A."/>
            <person name="Wilkins M.J."/>
            <person name="Karaoz U."/>
            <person name="Brodie E.L."/>
            <person name="Williams K.H."/>
            <person name="Hubbard S.S."/>
            <person name="Banfield J.F."/>
        </authorList>
    </citation>
    <scope>NUCLEOTIDE SEQUENCE [LARGE SCALE GENOMIC DNA]</scope>
</reference>
<dbReference type="CDD" id="cd01425">
    <property type="entry name" value="RPS2"/>
    <property type="match status" value="1"/>
</dbReference>
<feature type="region of interest" description="Disordered" evidence="6">
    <location>
        <begin position="233"/>
        <end position="253"/>
    </location>
</feature>
<dbReference type="HAMAP" id="MF_00291_B">
    <property type="entry name" value="Ribosomal_uS2_B"/>
    <property type="match status" value="1"/>
</dbReference>
<evidence type="ECO:0000256" key="2">
    <source>
        <dbReference type="ARBA" id="ARBA00022980"/>
    </source>
</evidence>
<sequence length="253" mass="28930">MKKDKIDEFDVKPEEMMEAGLQFGHQTSKTHPKMKPFLFGVRNSIHIFDVEKTAEKLRGALEFIQKLILDNKTLLFVGTKIQAKNLAKETATELSFPYVIERWLGGTITNFGIIKNRIDYFKDLESKKNTGELDKYTKKERLEFGKELERLRIKFEGIKEMSQIPDAVFVLDIKKDALAIEEAKKKGLKTIGICDTSTDPTLVDYPILANDDAISSLKYILEKVKGVIKAAQLKAGEKKQEQEKEKKEEGKKE</sequence>
<dbReference type="Proteomes" id="UP000176752">
    <property type="component" value="Unassembled WGS sequence"/>
</dbReference>
<dbReference type="GO" id="GO:0003735">
    <property type="term" value="F:structural constituent of ribosome"/>
    <property type="evidence" value="ECO:0007669"/>
    <property type="project" value="InterPro"/>
</dbReference>
<accession>A0A1G2DV28</accession>
<organism evidence="7 8">
    <name type="scientific">Candidatus Nealsonbacteria bacterium RBG_13_36_15</name>
    <dbReference type="NCBI Taxonomy" id="1801660"/>
    <lineage>
        <taxon>Bacteria</taxon>
        <taxon>Candidatus Nealsoniibacteriota</taxon>
    </lineage>
</organism>
<comment type="similarity">
    <text evidence="1 5">Belongs to the universal ribosomal protein uS2 family.</text>
</comment>
<dbReference type="Pfam" id="PF00318">
    <property type="entry name" value="Ribosomal_S2"/>
    <property type="match status" value="1"/>
</dbReference>
<dbReference type="PANTHER" id="PTHR12534:SF0">
    <property type="entry name" value="SMALL RIBOSOMAL SUBUNIT PROTEIN US2M"/>
    <property type="match status" value="1"/>
</dbReference>
<dbReference type="Gene3D" id="1.10.287.610">
    <property type="entry name" value="Helix hairpin bin"/>
    <property type="match status" value="1"/>
</dbReference>
<dbReference type="PANTHER" id="PTHR12534">
    <property type="entry name" value="30S RIBOSOMAL PROTEIN S2 PROKARYOTIC AND ORGANELLAR"/>
    <property type="match status" value="1"/>
</dbReference>
<dbReference type="GO" id="GO:0006412">
    <property type="term" value="P:translation"/>
    <property type="evidence" value="ECO:0007669"/>
    <property type="project" value="UniProtKB-UniRule"/>
</dbReference>
<dbReference type="EMBL" id="MHLV01000023">
    <property type="protein sequence ID" value="OGZ17515.1"/>
    <property type="molecule type" value="Genomic_DNA"/>
</dbReference>
<dbReference type="STRING" id="1801660.A2Z78_00945"/>
<keyword evidence="2 5" id="KW-0689">Ribosomal protein</keyword>